<feature type="non-terminal residue" evidence="8">
    <location>
        <position position="1"/>
    </location>
</feature>
<dbReference type="EC" id="2.3.2.26" evidence="3"/>
<reference evidence="8" key="1">
    <citation type="submission" date="2021-02" db="EMBL/GenBank/DDBJ databases">
        <authorList>
            <person name="Nowell W R."/>
        </authorList>
    </citation>
    <scope>NUCLEOTIDE SEQUENCE</scope>
</reference>
<evidence type="ECO:0000256" key="6">
    <source>
        <dbReference type="PROSITE-ProRule" id="PRU00104"/>
    </source>
</evidence>
<dbReference type="EMBL" id="CAJOBB010025152">
    <property type="protein sequence ID" value="CAF4406408.1"/>
    <property type="molecule type" value="Genomic_DNA"/>
</dbReference>
<evidence type="ECO:0000256" key="1">
    <source>
        <dbReference type="ARBA" id="ARBA00000885"/>
    </source>
</evidence>
<dbReference type="GO" id="GO:0048814">
    <property type="term" value="P:regulation of dendrite morphogenesis"/>
    <property type="evidence" value="ECO:0007669"/>
    <property type="project" value="TreeGrafter"/>
</dbReference>
<evidence type="ECO:0000256" key="4">
    <source>
        <dbReference type="ARBA" id="ARBA00022679"/>
    </source>
</evidence>
<dbReference type="InterPro" id="IPR000569">
    <property type="entry name" value="HECT_dom"/>
</dbReference>
<comment type="pathway">
    <text evidence="2">Protein modification; protein ubiquitination.</text>
</comment>
<dbReference type="GO" id="GO:0006511">
    <property type="term" value="P:ubiquitin-dependent protein catabolic process"/>
    <property type="evidence" value="ECO:0007669"/>
    <property type="project" value="TreeGrafter"/>
</dbReference>
<dbReference type="GO" id="GO:0061630">
    <property type="term" value="F:ubiquitin protein ligase activity"/>
    <property type="evidence" value="ECO:0007669"/>
    <property type="project" value="UniProtKB-EC"/>
</dbReference>
<dbReference type="AlphaFoldDB" id="A0A820PLU8"/>
<dbReference type="PANTHER" id="PTHR11254:SF440">
    <property type="entry name" value="E3 UBIQUITIN-PROTEIN LIGASE NEDD-4"/>
    <property type="match status" value="1"/>
</dbReference>
<dbReference type="GO" id="GO:0016567">
    <property type="term" value="P:protein ubiquitination"/>
    <property type="evidence" value="ECO:0007669"/>
    <property type="project" value="TreeGrafter"/>
</dbReference>
<dbReference type="PANTHER" id="PTHR11254">
    <property type="entry name" value="HECT DOMAIN UBIQUITIN-PROTEIN LIGASE"/>
    <property type="match status" value="1"/>
</dbReference>
<dbReference type="SUPFAM" id="SSF56204">
    <property type="entry name" value="Hect, E3 ligase catalytic domain"/>
    <property type="match status" value="1"/>
</dbReference>
<comment type="catalytic activity">
    <reaction evidence="1">
        <text>S-ubiquitinyl-[E2 ubiquitin-conjugating enzyme]-L-cysteine + [acceptor protein]-L-lysine = [E2 ubiquitin-conjugating enzyme]-L-cysteine + N(6)-ubiquitinyl-[acceptor protein]-L-lysine.</text>
        <dbReference type="EC" id="2.3.2.26"/>
    </reaction>
</comment>
<feature type="domain" description="HECT" evidence="7">
    <location>
        <begin position="1"/>
        <end position="79"/>
    </location>
</feature>
<name>A0A820PLU8_9BILA</name>
<comment type="caution">
    <text evidence="8">The sequence shown here is derived from an EMBL/GenBank/DDBJ whole genome shotgun (WGS) entry which is preliminary data.</text>
</comment>
<dbReference type="Gene3D" id="3.30.2410.10">
    <property type="entry name" value="Hect, E3 ligase catalytic domain"/>
    <property type="match status" value="1"/>
</dbReference>
<evidence type="ECO:0000256" key="5">
    <source>
        <dbReference type="ARBA" id="ARBA00022786"/>
    </source>
</evidence>
<dbReference type="Gene3D" id="3.90.1750.10">
    <property type="entry name" value="Hect, E3 ligase catalytic domains"/>
    <property type="match status" value="1"/>
</dbReference>
<keyword evidence="4" id="KW-0808">Transferase</keyword>
<dbReference type="GO" id="GO:0019871">
    <property type="term" value="F:sodium channel inhibitor activity"/>
    <property type="evidence" value="ECO:0007669"/>
    <property type="project" value="TreeGrafter"/>
</dbReference>
<keyword evidence="5 6" id="KW-0833">Ubl conjugation pathway</keyword>
<dbReference type="InterPro" id="IPR050409">
    <property type="entry name" value="E3_ubiq-protein_ligase"/>
</dbReference>
<dbReference type="Proteomes" id="UP000663868">
    <property type="component" value="Unassembled WGS sequence"/>
</dbReference>
<dbReference type="InterPro" id="IPR035983">
    <property type="entry name" value="Hect_E3_ubiquitin_ligase"/>
</dbReference>
<organism evidence="8 9">
    <name type="scientific">Adineta steineri</name>
    <dbReference type="NCBI Taxonomy" id="433720"/>
    <lineage>
        <taxon>Eukaryota</taxon>
        <taxon>Metazoa</taxon>
        <taxon>Spiralia</taxon>
        <taxon>Gnathifera</taxon>
        <taxon>Rotifera</taxon>
        <taxon>Eurotatoria</taxon>
        <taxon>Bdelloidea</taxon>
        <taxon>Adinetida</taxon>
        <taxon>Adinetidae</taxon>
        <taxon>Adineta</taxon>
    </lineage>
</organism>
<evidence type="ECO:0000256" key="2">
    <source>
        <dbReference type="ARBA" id="ARBA00004906"/>
    </source>
</evidence>
<evidence type="ECO:0000313" key="9">
    <source>
        <dbReference type="Proteomes" id="UP000663868"/>
    </source>
</evidence>
<comment type="caution">
    <text evidence="6">Lacks conserved residue(s) required for the propagation of feature annotation.</text>
</comment>
<gene>
    <name evidence="8" type="ORF">KXQ929_LOCUS51323</name>
</gene>
<evidence type="ECO:0000259" key="7">
    <source>
        <dbReference type="PROSITE" id="PS50237"/>
    </source>
</evidence>
<proteinExistence type="predicted"/>
<sequence length="79" mass="9504">MVINYRFVQRIKIQMDALRHGFKEILPLEYIQIFDEKEVELLISGLGEINVNDWRTYTMYKGGYTPDNPVIQHFWKVIK</sequence>
<evidence type="ECO:0000313" key="8">
    <source>
        <dbReference type="EMBL" id="CAF4406408.1"/>
    </source>
</evidence>
<accession>A0A820PLU8</accession>
<evidence type="ECO:0000256" key="3">
    <source>
        <dbReference type="ARBA" id="ARBA00012485"/>
    </source>
</evidence>
<dbReference type="PROSITE" id="PS50237">
    <property type="entry name" value="HECT"/>
    <property type="match status" value="1"/>
</dbReference>
<protein>
    <recommendedName>
        <fullName evidence="3">HECT-type E3 ubiquitin transferase</fullName>
        <ecNumber evidence="3">2.3.2.26</ecNumber>
    </recommendedName>
</protein>
<dbReference type="Pfam" id="PF00632">
    <property type="entry name" value="HECT"/>
    <property type="match status" value="1"/>
</dbReference>
<dbReference type="GO" id="GO:0005737">
    <property type="term" value="C:cytoplasm"/>
    <property type="evidence" value="ECO:0007669"/>
    <property type="project" value="TreeGrafter"/>
</dbReference>